<keyword evidence="2" id="KW-0479">Metal-binding</keyword>
<dbReference type="SUPFAM" id="SSF51316">
    <property type="entry name" value="Mss4-like"/>
    <property type="match status" value="1"/>
</dbReference>
<dbReference type="PROSITE" id="PS51891">
    <property type="entry name" value="CENP_V_GFA"/>
    <property type="match status" value="1"/>
</dbReference>
<dbReference type="InterPro" id="IPR011057">
    <property type="entry name" value="Mss4-like_sf"/>
</dbReference>
<comment type="caution">
    <text evidence="6">The sequence shown here is derived from an EMBL/GenBank/DDBJ whole genome shotgun (WGS) entry which is preliminary data.</text>
</comment>
<dbReference type="Proteomes" id="UP000241010">
    <property type="component" value="Unassembled WGS sequence"/>
</dbReference>
<evidence type="ECO:0000313" key="7">
    <source>
        <dbReference type="Proteomes" id="UP000241010"/>
    </source>
</evidence>
<evidence type="ECO:0000256" key="1">
    <source>
        <dbReference type="ARBA" id="ARBA00005495"/>
    </source>
</evidence>
<dbReference type="Pfam" id="PF04828">
    <property type="entry name" value="GFA"/>
    <property type="match status" value="1"/>
</dbReference>
<keyword evidence="3" id="KW-0862">Zinc</keyword>
<dbReference type="GO" id="GO:0016846">
    <property type="term" value="F:carbon-sulfur lyase activity"/>
    <property type="evidence" value="ECO:0007669"/>
    <property type="project" value="InterPro"/>
</dbReference>
<dbReference type="PANTHER" id="PTHR33337:SF40">
    <property type="entry name" value="CENP-V_GFA DOMAIN-CONTAINING PROTEIN-RELATED"/>
    <property type="match status" value="1"/>
</dbReference>
<gene>
    <name evidence="6" type="ORF">C5F48_14085</name>
</gene>
<dbReference type="EMBL" id="PZKG01000066">
    <property type="protein sequence ID" value="PTE21102.1"/>
    <property type="molecule type" value="Genomic_DNA"/>
</dbReference>
<dbReference type="GO" id="GO:0046872">
    <property type="term" value="F:metal ion binding"/>
    <property type="evidence" value="ECO:0007669"/>
    <property type="project" value="UniProtKB-KW"/>
</dbReference>
<comment type="similarity">
    <text evidence="1">Belongs to the Gfa family.</text>
</comment>
<keyword evidence="7" id="KW-1185">Reference proteome</keyword>
<name>A0A2T4JT62_9RHOB</name>
<protein>
    <submittedName>
        <fullName evidence="6">GFA family protein</fullName>
    </submittedName>
</protein>
<reference evidence="6 7" key="1">
    <citation type="submission" date="2018-03" db="EMBL/GenBank/DDBJ databases">
        <title>Cereibacter changlensis.</title>
        <authorList>
            <person name="Meyer T.E."/>
            <person name="Miller S."/>
            <person name="Lodha T."/>
            <person name="Gandham S."/>
            <person name="Chintalapati S."/>
            <person name="Chintalapati V.R."/>
        </authorList>
    </citation>
    <scope>NUCLEOTIDE SEQUENCE [LARGE SCALE GENOMIC DNA]</scope>
    <source>
        <strain evidence="6 7">JA139</strain>
    </source>
</reference>
<feature type="domain" description="CENP-V/GFA" evidence="5">
    <location>
        <begin position="11"/>
        <end position="121"/>
    </location>
</feature>
<dbReference type="AlphaFoldDB" id="A0A2T4JT62"/>
<sequence>MRDGWSHQPAAKGGCQCGAVRYSLPAGPKKATLCHCRMCQRASGNAFVPLLELPSADVVWHGAPATWASSSLAERGFCATCGTPLFYRSGDTTEIMAGSLAPDFTFTPTANHGIEARMPWVNHIAALPDRETRPELVASVTSHQSEES</sequence>
<dbReference type="OrthoDB" id="9807246at2"/>
<evidence type="ECO:0000313" key="6">
    <source>
        <dbReference type="EMBL" id="PTE21102.1"/>
    </source>
</evidence>
<dbReference type="PANTHER" id="PTHR33337">
    <property type="entry name" value="GFA DOMAIN-CONTAINING PROTEIN"/>
    <property type="match status" value="1"/>
</dbReference>
<evidence type="ECO:0000259" key="5">
    <source>
        <dbReference type="PROSITE" id="PS51891"/>
    </source>
</evidence>
<dbReference type="RefSeq" id="WP_107664541.1">
    <property type="nucleotide sequence ID" value="NZ_PZKG01000066.1"/>
</dbReference>
<evidence type="ECO:0000256" key="3">
    <source>
        <dbReference type="ARBA" id="ARBA00022833"/>
    </source>
</evidence>
<dbReference type="Gene3D" id="3.90.1590.10">
    <property type="entry name" value="glutathione-dependent formaldehyde- activating enzyme (gfa)"/>
    <property type="match status" value="1"/>
</dbReference>
<proteinExistence type="inferred from homology"/>
<organism evidence="6 7">
    <name type="scientific">Cereibacter changlensis JA139</name>
    <dbReference type="NCBI Taxonomy" id="1188249"/>
    <lineage>
        <taxon>Bacteria</taxon>
        <taxon>Pseudomonadati</taxon>
        <taxon>Pseudomonadota</taxon>
        <taxon>Alphaproteobacteria</taxon>
        <taxon>Rhodobacterales</taxon>
        <taxon>Paracoccaceae</taxon>
        <taxon>Cereibacter</taxon>
    </lineage>
</organism>
<accession>A0A2T4JT62</accession>
<keyword evidence="4" id="KW-0456">Lyase</keyword>
<evidence type="ECO:0000256" key="2">
    <source>
        <dbReference type="ARBA" id="ARBA00022723"/>
    </source>
</evidence>
<dbReference type="InterPro" id="IPR006913">
    <property type="entry name" value="CENP-V/GFA"/>
</dbReference>
<evidence type="ECO:0000256" key="4">
    <source>
        <dbReference type="ARBA" id="ARBA00023239"/>
    </source>
</evidence>